<dbReference type="Proteomes" id="UP000288227">
    <property type="component" value="Unassembled WGS sequence"/>
</dbReference>
<organism evidence="2 3">
    <name type="scientific">Chryseotalea sanaruensis</name>
    <dbReference type="NCBI Taxonomy" id="2482724"/>
    <lineage>
        <taxon>Bacteria</taxon>
        <taxon>Pseudomonadati</taxon>
        <taxon>Bacteroidota</taxon>
        <taxon>Cytophagia</taxon>
        <taxon>Cytophagales</taxon>
        <taxon>Chryseotaleaceae</taxon>
        <taxon>Chryseotalea</taxon>
    </lineage>
</organism>
<dbReference type="NCBIfam" id="TIGR00738">
    <property type="entry name" value="rrf2_super"/>
    <property type="match status" value="1"/>
</dbReference>
<gene>
    <name evidence="2" type="ORF">SanaruYs_18340</name>
</gene>
<evidence type="ECO:0000313" key="2">
    <source>
        <dbReference type="EMBL" id="GCC51607.1"/>
    </source>
</evidence>
<accession>A0A401U9Q0</accession>
<dbReference type="GO" id="GO:0003700">
    <property type="term" value="F:DNA-binding transcription factor activity"/>
    <property type="evidence" value="ECO:0007669"/>
    <property type="project" value="TreeGrafter"/>
</dbReference>
<dbReference type="PROSITE" id="PS51197">
    <property type="entry name" value="HTH_RRF2_2"/>
    <property type="match status" value="1"/>
</dbReference>
<evidence type="ECO:0000256" key="1">
    <source>
        <dbReference type="ARBA" id="ARBA00023125"/>
    </source>
</evidence>
<dbReference type="PANTHER" id="PTHR33221:SF5">
    <property type="entry name" value="HTH-TYPE TRANSCRIPTIONAL REGULATOR ISCR"/>
    <property type="match status" value="1"/>
</dbReference>
<dbReference type="InterPro" id="IPR000944">
    <property type="entry name" value="Tscrpt_reg_Rrf2"/>
</dbReference>
<protein>
    <submittedName>
        <fullName evidence="2">Rrf2 family transcriptional regulator</fullName>
    </submittedName>
</protein>
<evidence type="ECO:0000313" key="3">
    <source>
        <dbReference type="Proteomes" id="UP000288227"/>
    </source>
</evidence>
<dbReference type="OrthoDB" id="9802344at2"/>
<dbReference type="PANTHER" id="PTHR33221">
    <property type="entry name" value="WINGED HELIX-TURN-HELIX TRANSCRIPTIONAL REGULATOR, RRF2 FAMILY"/>
    <property type="match status" value="1"/>
</dbReference>
<proteinExistence type="predicted"/>
<dbReference type="Gene3D" id="1.10.10.10">
    <property type="entry name" value="Winged helix-like DNA-binding domain superfamily/Winged helix DNA-binding domain"/>
    <property type="match status" value="1"/>
</dbReference>
<dbReference type="EMBL" id="BHXQ01000003">
    <property type="protein sequence ID" value="GCC51607.1"/>
    <property type="molecule type" value="Genomic_DNA"/>
</dbReference>
<comment type="caution">
    <text evidence="2">The sequence shown here is derived from an EMBL/GenBank/DDBJ whole genome shotgun (WGS) entry which is preliminary data.</text>
</comment>
<dbReference type="SUPFAM" id="SSF46785">
    <property type="entry name" value="Winged helix' DNA-binding domain"/>
    <property type="match status" value="1"/>
</dbReference>
<reference evidence="2 3" key="1">
    <citation type="submission" date="2018-11" db="EMBL/GenBank/DDBJ databases">
        <title>Chryseotalea sanarue gen. nov., sp., nov., a member of the family Cytophagaceae, isolated from a brackish lake in Hamamatsu Japan.</title>
        <authorList>
            <person name="Maejima Y."/>
            <person name="Iino T."/>
            <person name="Muraguchi Y."/>
            <person name="Fukuda K."/>
            <person name="Ohkuma M."/>
            <person name="Moriuchi R."/>
            <person name="Dohra H."/>
            <person name="Kimbara K."/>
            <person name="Shintani M."/>
        </authorList>
    </citation>
    <scope>NUCLEOTIDE SEQUENCE [LARGE SCALE GENOMIC DNA]</scope>
    <source>
        <strain evidence="2 3">Ys</strain>
    </source>
</reference>
<keyword evidence="1" id="KW-0238">DNA-binding</keyword>
<dbReference type="Pfam" id="PF02082">
    <property type="entry name" value="Rrf2"/>
    <property type="match status" value="1"/>
</dbReference>
<dbReference type="InterPro" id="IPR036390">
    <property type="entry name" value="WH_DNA-bd_sf"/>
</dbReference>
<dbReference type="AlphaFoldDB" id="A0A401U9Q0"/>
<dbReference type="GO" id="GO:0003677">
    <property type="term" value="F:DNA binding"/>
    <property type="evidence" value="ECO:0007669"/>
    <property type="project" value="UniProtKB-KW"/>
</dbReference>
<sequence>MLSKKCKYAIHALIYLAERYEQGPVHIQEISEKQKIPKKFLEAILLELRNAKILQSKKGKGGGYYLYKKPEDVNMIDIIRHMDGAIAMLSCVSLNYYERCDECQNEPTCGIRDAFIQVRDQTLKVLEKSTLAHILKRQKQLGI</sequence>
<dbReference type="InterPro" id="IPR036388">
    <property type="entry name" value="WH-like_DNA-bd_sf"/>
</dbReference>
<dbReference type="GO" id="GO:0005829">
    <property type="term" value="C:cytosol"/>
    <property type="evidence" value="ECO:0007669"/>
    <property type="project" value="TreeGrafter"/>
</dbReference>
<name>A0A401U9Q0_9BACT</name>
<keyword evidence="3" id="KW-1185">Reference proteome</keyword>
<dbReference type="RefSeq" id="WP_127122263.1">
    <property type="nucleotide sequence ID" value="NZ_BHXQ01000003.1"/>
</dbReference>